<dbReference type="GeneID" id="26633980"/>
<evidence type="ECO:0000313" key="3">
    <source>
        <dbReference type="Proteomes" id="UP000031804"/>
    </source>
</evidence>
<accession>A0A0B5HAW9</accession>
<gene>
    <name evidence="1" type="ORF">SBVP3_0002</name>
    <name evidence="2" type="ORF">SBVP3_00147</name>
</gene>
<proteinExistence type="predicted"/>
<sequence>MIKVENTIDVKKGFTPIQITCASGVPRECSNRAYLAIYQDNNAFAVFAADEDELIIFDASSGKIDYAGNYGDLPDNIVLTRPVNCSITFTE</sequence>
<dbReference type="KEGG" id="vg:26633980"/>
<dbReference type="KEGG" id="vg:26634125"/>
<reference evidence="2 3" key="1">
    <citation type="submission" date="2014-12" db="EMBL/GenBank/DDBJ databases">
        <title>Complete genome sequences of three Vibrio cholerae specific bacteriophages.</title>
        <authorList>
            <person name="Bhandare S.G."/>
            <person name="Warry A."/>
            <person name="Emes R.D."/>
            <person name="Hooton S.P.T."/>
            <person name="Barrow P.A."/>
            <person name="Atterbury R.J."/>
        </authorList>
    </citation>
    <scope>NUCLEOTIDE SEQUENCE [LARGE SCALE GENOMIC DNA]</scope>
</reference>
<dbReference type="OrthoDB" id="33238at10239"/>
<protein>
    <submittedName>
        <fullName evidence="2">Uncharacterized protein</fullName>
    </submittedName>
</protein>
<evidence type="ECO:0000313" key="2">
    <source>
        <dbReference type="EMBL" id="AJF40914.1"/>
    </source>
</evidence>
<dbReference type="GeneID" id="26634125"/>
<evidence type="ECO:0000313" key="1">
    <source>
        <dbReference type="EMBL" id="AJF40770.1"/>
    </source>
</evidence>
<dbReference type="EMBL" id="KP280063">
    <property type="protein sequence ID" value="AJF40914.1"/>
    <property type="molecule type" value="Genomic_DNA"/>
</dbReference>
<dbReference type="Proteomes" id="UP000031804">
    <property type="component" value="Segment"/>
</dbReference>
<dbReference type="RefSeq" id="YP_009207612.1">
    <property type="nucleotide sequence ID" value="NC_028895.1"/>
</dbReference>
<keyword evidence="3" id="KW-1185">Reference proteome</keyword>
<dbReference type="RefSeq" id="YP_009207467.1">
    <property type="nucleotide sequence ID" value="NC_028895.1"/>
</dbReference>
<dbReference type="EMBL" id="KP280063">
    <property type="protein sequence ID" value="AJF40770.1"/>
    <property type="molecule type" value="Genomic_DNA"/>
</dbReference>
<organism evidence="2 3">
    <name type="scientific">Vibrio phage phi 3</name>
    <dbReference type="NCBI Taxonomy" id="1589298"/>
    <lineage>
        <taxon>Viruses</taxon>
        <taxon>Duplodnaviria</taxon>
        <taxon>Heunggongvirae</taxon>
        <taxon>Uroviricota</taxon>
        <taxon>Caudoviricetes</taxon>
        <taxon>Demerecviridae</taxon>
        <taxon>Ermolyevavirinae</taxon>
        <taxon>Jesfedecavirus</taxon>
        <taxon>Jesfedecavirus phi3</taxon>
    </lineage>
</organism>
<name>A0A0B5HAW9_9CAUD</name>